<dbReference type="EMBL" id="JAHSTP010000008">
    <property type="protein sequence ID" value="MBZ6153815.1"/>
    <property type="molecule type" value="Genomic_DNA"/>
</dbReference>
<gene>
    <name evidence="3" type="ORF">KVH32_22060</name>
</gene>
<feature type="region of interest" description="Disordered" evidence="1">
    <location>
        <begin position="31"/>
        <end position="52"/>
    </location>
</feature>
<dbReference type="RefSeq" id="WP_224220675.1">
    <property type="nucleotide sequence ID" value="NZ_JAHSST010000008.1"/>
</dbReference>
<name>A0ABS7W770_STROV</name>
<evidence type="ECO:0000256" key="2">
    <source>
        <dbReference type="SAM" id="SignalP"/>
    </source>
</evidence>
<evidence type="ECO:0008006" key="5">
    <source>
        <dbReference type="Google" id="ProtNLM"/>
    </source>
</evidence>
<evidence type="ECO:0000313" key="4">
    <source>
        <dbReference type="Proteomes" id="UP000758701"/>
    </source>
</evidence>
<feature type="chain" id="PRO_5045325163" description="Secreted protein" evidence="2">
    <location>
        <begin position="28"/>
        <end position="355"/>
    </location>
</feature>
<evidence type="ECO:0000256" key="1">
    <source>
        <dbReference type="SAM" id="MobiDB-lite"/>
    </source>
</evidence>
<keyword evidence="2" id="KW-0732">Signal</keyword>
<organism evidence="3 4">
    <name type="scientific">Streptomyces olivaceus</name>
    <dbReference type="NCBI Taxonomy" id="47716"/>
    <lineage>
        <taxon>Bacteria</taxon>
        <taxon>Bacillati</taxon>
        <taxon>Actinomycetota</taxon>
        <taxon>Actinomycetes</taxon>
        <taxon>Kitasatosporales</taxon>
        <taxon>Streptomycetaceae</taxon>
        <taxon>Streptomyces</taxon>
    </lineage>
</organism>
<accession>A0ABS7W770</accession>
<evidence type="ECO:0000313" key="3">
    <source>
        <dbReference type="EMBL" id="MBZ6153815.1"/>
    </source>
</evidence>
<reference evidence="3 4" key="1">
    <citation type="submission" date="2021-06" db="EMBL/GenBank/DDBJ databases">
        <title>Ecological speciation of a Streptomyces species isolated from different habitats and geographic origins.</title>
        <authorList>
            <person name="Wang J."/>
        </authorList>
    </citation>
    <scope>NUCLEOTIDE SEQUENCE [LARGE SCALE GENOMIC DNA]</scope>
    <source>
        <strain evidence="3 4">FXJ8.012</strain>
    </source>
</reference>
<keyword evidence="4" id="KW-1185">Reference proteome</keyword>
<proteinExistence type="predicted"/>
<dbReference type="Proteomes" id="UP000758701">
    <property type="component" value="Unassembled WGS sequence"/>
</dbReference>
<sequence length="355" mass="37917">MRFATRTSALLAAALSTLVLSSTAAYAIGDDGAQAPPPSGPSGGASGSALTASATTTRIKVTQVSGGSTGDSTKPLAPIDPNWKPPACWYEPVGTPEQLKDAVEQLKAGGDLVPVTPTLSWGEQLMVDHYEKGEAQTDGEGYENYNLGQDGQFWRGVINEGREDDPASYDCEHNLFWQNANTLPDDDHAPTPDILAAYAYDRINVPATEVELKPAARSTVNLPTWVWLDKAIFQEVKVRADLEAAGVWAETTAKPVALHLEPGTEEAQTYPTSGNCEINDDGSIGTPYTKGNADTTPPCGIRYLRSSTGRPYELKASITWEIAWEGSGGANGNLPNGTFETTQDMTVQEIQAINR</sequence>
<protein>
    <recommendedName>
        <fullName evidence="5">Secreted protein</fullName>
    </recommendedName>
</protein>
<feature type="signal peptide" evidence="2">
    <location>
        <begin position="1"/>
        <end position="27"/>
    </location>
</feature>
<comment type="caution">
    <text evidence="3">The sequence shown here is derived from an EMBL/GenBank/DDBJ whole genome shotgun (WGS) entry which is preliminary data.</text>
</comment>